<dbReference type="EMBL" id="HBKN01051201">
    <property type="protein sequence ID" value="CAE2341933.1"/>
    <property type="molecule type" value="Transcribed_RNA"/>
</dbReference>
<evidence type="ECO:0000256" key="3">
    <source>
        <dbReference type="ARBA" id="ARBA00022989"/>
    </source>
</evidence>
<dbReference type="PANTHER" id="PTHR13531:SF0">
    <property type="entry name" value="GEO07735P1-RELATED"/>
    <property type="match status" value="1"/>
</dbReference>
<dbReference type="AlphaFoldDB" id="A0A7S4PPL6"/>
<evidence type="ECO:0000256" key="5">
    <source>
        <dbReference type="SAM" id="Phobius"/>
    </source>
</evidence>
<dbReference type="GO" id="GO:0016020">
    <property type="term" value="C:membrane"/>
    <property type="evidence" value="ECO:0007669"/>
    <property type="project" value="UniProtKB-SubCell"/>
</dbReference>
<gene>
    <name evidence="6" type="ORF">GTHE00462_LOCUS39929</name>
</gene>
<feature type="transmembrane region" description="Helical" evidence="5">
    <location>
        <begin position="21"/>
        <end position="43"/>
    </location>
</feature>
<reference evidence="6" key="1">
    <citation type="submission" date="2021-01" db="EMBL/GenBank/DDBJ databases">
        <authorList>
            <person name="Corre E."/>
            <person name="Pelletier E."/>
            <person name="Niang G."/>
            <person name="Scheremetjew M."/>
            <person name="Finn R."/>
            <person name="Kale V."/>
            <person name="Holt S."/>
            <person name="Cochrane G."/>
            <person name="Meng A."/>
            <person name="Brown T."/>
            <person name="Cohen L."/>
        </authorList>
    </citation>
    <scope>NUCLEOTIDE SEQUENCE</scope>
    <source>
        <strain evidence="6">CCMP 2712</strain>
    </source>
</reference>
<keyword evidence="3 5" id="KW-1133">Transmembrane helix</keyword>
<name>A0A7S4PPL6_GUITH</name>
<dbReference type="GO" id="GO:1905515">
    <property type="term" value="P:non-motile cilium assembly"/>
    <property type="evidence" value="ECO:0007669"/>
    <property type="project" value="TreeGrafter"/>
</dbReference>
<proteinExistence type="predicted"/>
<comment type="subcellular location">
    <subcellularLocation>
        <location evidence="1">Membrane</location>
        <topology evidence="1">Multi-pass membrane protein</topology>
    </subcellularLocation>
</comment>
<evidence type="ECO:0000256" key="4">
    <source>
        <dbReference type="ARBA" id="ARBA00023136"/>
    </source>
</evidence>
<protein>
    <submittedName>
        <fullName evidence="6">Uncharacterized protein</fullName>
    </submittedName>
</protein>
<evidence type="ECO:0000313" key="6">
    <source>
        <dbReference type="EMBL" id="CAE2341933.1"/>
    </source>
</evidence>
<keyword evidence="2 5" id="KW-0812">Transmembrane</keyword>
<evidence type="ECO:0000256" key="2">
    <source>
        <dbReference type="ARBA" id="ARBA00022692"/>
    </source>
</evidence>
<accession>A0A7S4PPL6</accession>
<dbReference type="Pfam" id="PF09799">
    <property type="entry name" value="Transmemb_17"/>
    <property type="match status" value="1"/>
</dbReference>
<dbReference type="GO" id="GO:0035869">
    <property type="term" value="C:ciliary transition zone"/>
    <property type="evidence" value="ECO:0007669"/>
    <property type="project" value="TreeGrafter"/>
</dbReference>
<sequence>MGSDNRDKVDFLSKSSLPLQILIFFNGCYSTLFFLVTLALLIWKGVEFPYPAGRLPWEIILLFVYIVVEACRLFIGSKGNKTENWPMILMLIVRRHDDTCTSLREDDRFHCRSCPASARWQMYSTSIFKPMCKSSHDGIISIFC</sequence>
<evidence type="ECO:0000256" key="1">
    <source>
        <dbReference type="ARBA" id="ARBA00004141"/>
    </source>
</evidence>
<feature type="transmembrane region" description="Helical" evidence="5">
    <location>
        <begin position="55"/>
        <end position="75"/>
    </location>
</feature>
<keyword evidence="4 5" id="KW-0472">Membrane</keyword>
<organism evidence="6">
    <name type="scientific">Guillardia theta</name>
    <name type="common">Cryptophyte</name>
    <name type="synonym">Cryptomonas phi</name>
    <dbReference type="NCBI Taxonomy" id="55529"/>
    <lineage>
        <taxon>Eukaryota</taxon>
        <taxon>Cryptophyceae</taxon>
        <taxon>Pyrenomonadales</taxon>
        <taxon>Geminigeraceae</taxon>
        <taxon>Guillardia</taxon>
    </lineage>
</organism>
<dbReference type="InterPro" id="IPR019184">
    <property type="entry name" value="Uncharacterised_TM-17"/>
</dbReference>
<dbReference type="PANTHER" id="PTHR13531">
    <property type="entry name" value="GEO07735P1-RELATED-RELATED"/>
    <property type="match status" value="1"/>
</dbReference>